<comment type="caution">
    <text evidence="1">Lacks conserved residue(s) required for the propagation of feature annotation.</text>
</comment>
<dbReference type="PANTHER" id="PTHR44520">
    <property type="entry name" value="RESPONSE REGULATOR RCP1-RELATED"/>
    <property type="match status" value="1"/>
</dbReference>
<dbReference type="InterPro" id="IPR011006">
    <property type="entry name" value="CheY-like_superfamily"/>
</dbReference>
<evidence type="ECO:0000313" key="4">
    <source>
        <dbReference type="Proteomes" id="UP001202180"/>
    </source>
</evidence>
<accession>A0ABT0HLV7</accession>
<dbReference type="EMBL" id="JALPRF010000002">
    <property type="protein sequence ID" value="MCK8493149.1"/>
    <property type="molecule type" value="Genomic_DNA"/>
</dbReference>
<sequence length="160" mass="18423">MGKIATPIRRKSVQLPILVVEDNIDQWTIIKSALAQCFPEVEPIWLSDADQTLEYLSNTSPNKLPLLILLELCLPDQESGLALLEAIKADAIYRQVPVVILSRSQDQDVVSRSYGLGITSYIVKPTVYQEWLTRFYSFRRYWWESVTLPQRPSKLKQNRS</sequence>
<evidence type="ECO:0000256" key="1">
    <source>
        <dbReference type="PROSITE-ProRule" id="PRU00169"/>
    </source>
</evidence>
<reference evidence="3 4" key="1">
    <citation type="submission" date="2022-04" db="EMBL/GenBank/DDBJ databases">
        <title>Spirosoma sp. strain RP8 genome sequencing and assembly.</title>
        <authorList>
            <person name="Jung Y."/>
        </authorList>
    </citation>
    <scope>NUCLEOTIDE SEQUENCE [LARGE SCALE GENOMIC DNA]</scope>
    <source>
        <strain evidence="3 4">RP8</strain>
    </source>
</reference>
<dbReference type="InterPro" id="IPR052893">
    <property type="entry name" value="TCS_response_regulator"/>
</dbReference>
<gene>
    <name evidence="3" type="ORF">M0L20_14870</name>
</gene>
<dbReference type="Gene3D" id="3.40.50.2300">
    <property type="match status" value="1"/>
</dbReference>
<dbReference type="PANTHER" id="PTHR44520:SF2">
    <property type="entry name" value="RESPONSE REGULATOR RCP1"/>
    <property type="match status" value="1"/>
</dbReference>
<name>A0ABT0HLV7_9BACT</name>
<dbReference type="Pfam" id="PF00072">
    <property type="entry name" value="Response_reg"/>
    <property type="match status" value="1"/>
</dbReference>
<dbReference type="InterPro" id="IPR001789">
    <property type="entry name" value="Sig_transdc_resp-reg_receiver"/>
</dbReference>
<dbReference type="SMART" id="SM00448">
    <property type="entry name" value="REC"/>
    <property type="match status" value="1"/>
</dbReference>
<protein>
    <submittedName>
        <fullName evidence="3">Response regulator</fullName>
    </submittedName>
</protein>
<dbReference type="SUPFAM" id="SSF52172">
    <property type="entry name" value="CheY-like"/>
    <property type="match status" value="1"/>
</dbReference>
<dbReference type="RefSeq" id="WP_232561682.1">
    <property type="nucleotide sequence ID" value="NZ_JALPRF010000002.1"/>
</dbReference>
<keyword evidence="4" id="KW-1185">Reference proteome</keyword>
<feature type="domain" description="Response regulatory" evidence="2">
    <location>
        <begin position="16"/>
        <end position="139"/>
    </location>
</feature>
<dbReference type="Proteomes" id="UP001202180">
    <property type="component" value="Unassembled WGS sequence"/>
</dbReference>
<evidence type="ECO:0000313" key="3">
    <source>
        <dbReference type="EMBL" id="MCK8493149.1"/>
    </source>
</evidence>
<evidence type="ECO:0000259" key="2">
    <source>
        <dbReference type="PROSITE" id="PS50110"/>
    </source>
</evidence>
<comment type="caution">
    <text evidence="3">The sequence shown here is derived from an EMBL/GenBank/DDBJ whole genome shotgun (WGS) entry which is preliminary data.</text>
</comment>
<organism evidence="3 4">
    <name type="scientific">Spirosoma liriopis</name>
    <dbReference type="NCBI Taxonomy" id="2937440"/>
    <lineage>
        <taxon>Bacteria</taxon>
        <taxon>Pseudomonadati</taxon>
        <taxon>Bacteroidota</taxon>
        <taxon>Cytophagia</taxon>
        <taxon>Cytophagales</taxon>
        <taxon>Cytophagaceae</taxon>
        <taxon>Spirosoma</taxon>
    </lineage>
</organism>
<proteinExistence type="predicted"/>
<dbReference type="PROSITE" id="PS50110">
    <property type="entry name" value="RESPONSE_REGULATORY"/>
    <property type="match status" value="1"/>
</dbReference>